<evidence type="ECO:0000259" key="3">
    <source>
        <dbReference type="Pfam" id="PF13359"/>
    </source>
</evidence>
<dbReference type="EMBL" id="OY660866">
    <property type="protein sequence ID" value="CAJ1053407.1"/>
    <property type="molecule type" value="Genomic_DNA"/>
</dbReference>
<accession>A0AAV1EX41</accession>
<evidence type="ECO:0000256" key="1">
    <source>
        <dbReference type="ARBA" id="ARBA00001968"/>
    </source>
</evidence>
<evidence type="ECO:0000256" key="2">
    <source>
        <dbReference type="ARBA" id="ARBA00022723"/>
    </source>
</evidence>
<reference evidence="4" key="1">
    <citation type="submission" date="2023-08" db="EMBL/GenBank/DDBJ databases">
        <authorList>
            <person name="Alioto T."/>
            <person name="Alioto T."/>
            <person name="Gomez Garrido J."/>
        </authorList>
    </citation>
    <scope>NUCLEOTIDE SEQUENCE</scope>
</reference>
<dbReference type="Proteomes" id="UP001178508">
    <property type="component" value="Chromosome 3"/>
</dbReference>
<evidence type="ECO:0000313" key="4">
    <source>
        <dbReference type="EMBL" id="CAJ1053407.1"/>
    </source>
</evidence>
<protein>
    <submittedName>
        <fullName evidence="4">Uncharacterized protein LOC126385087</fullName>
    </submittedName>
</protein>
<sequence length="215" mass="23999">MAGAMKSRWLFACTGCGSPYCVTADIFAISRATVARIFHNVVEELIIILHRALHFPELEDMEEVGAGFAQLAGHEAFRCVRRNRQAVCDSSGKFLNTYMGNSGSVHDAPVLRRSPMYKESLYPPAGYVLLWDGGYPCLRHPVTIITPYRQPLAGWVEERFNNLCLATDDIPEEEHHEDGEGGVAQFKTLPSTLVRTSVPDWLHKCPLPTESCLHI</sequence>
<gene>
    <name evidence="4" type="ORF">XNOV1_A008536</name>
</gene>
<keyword evidence="5" id="KW-1185">Reference proteome</keyword>
<evidence type="ECO:0000313" key="5">
    <source>
        <dbReference type="Proteomes" id="UP001178508"/>
    </source>
</evidence>
<dbReference type="GO" id="GO:0046872">
    <property type="term" value="F:metal ion binding"/>
    <property type="evidence" value="ECO:0007669"/>
    <property type="project" value="UniProtKB-KW"/>
</dbReference>
<keyword evidence="2" id="KW-0479">Metal-binding</keyword>
<dbReference type="InterPro" id="IPR027806">
    <property type="entry name" value="HARBI1_dom"/>
</dbReference>
<dbReference type="AlphaFoldDB" id="A0AAV1EX41"/>
<comment type="cofactor">
    <cofactor evidence="1">
        <name>a divalent metal cation</name>
        <dbReference type="ChEBI" id="CHEBI:60240"/>
    </cofactor>
</comment>
<feature type="domain" description="DDE Tnp4" evidence="3">
    <location>
        <begin position="84"/>
        <end position="162"/>
    </location>
</feature>
<organism evidence="4 5">
    <name type="scientific">Xyrichtys novacula</name>
    <name type="common">Pearly razorfish</name>
    <name type="synonym">Hemipteronotus novacula</name>
    <dbReference type="NCBI Taxonomy" id="13765"/>
    <lineage>
        <taxon>Eukaryota</taxon>
        <taxon>Metazoa</taxon>
        <taxon>Chordata</taxon>
        <taxon>Craniata</taxon>
        <taxon>Vertebrata</taxon>
        <taxon>Euteleostomi</taxon>
        <taxon>Actinopterygii</taxon>
        <taxon>Neopterygii</taxon>
        <taxon>Teleostei</taxon>
        <taxon>Neoteleostei</taxon>
        <taxon>Acanthomorphata</taxon>
        <taxon>Eupercaria</taxon>
        <taxon>Labriformes</taxon>
        <taxon>Labridae</taxon>
        <taxon>Xyrichtys</taxon>
    </lineage>
</organism>
<dbReference type="Pfam" id="PF13359">
    <property type="entry name" value="DDE_Tnp_4"/>
    <property type="match status" value="1"/>
</dbReference>
<proteinExistence type="predicted"/>
<name>A0AAV1EX41_XYRNO</name>